<dbReference type="Proteomes" id="UP000710815">
    <property type="component" value="Unassembled WGS sequence"/>
</dbReference>
<dbReference type="Pfam" id="PF03446">
    <property type="entry name" value="NAD_binding_2"/>
    <property type="match status" value="1"/>
</dbReference>
<keyword evidence="3" id="KW-1185">Reference proteome</keyword>
<evidence type="ECO:0000259" key="1">
    <source>
        <dbReference type="Pfam" id="PF03446"/>
    </source>
</evidence>
<dbReference type="InterPro" id="IPR006115">
    <property type="entry name" value="6PGDH_NADP-bd"/>
</dbReference>
<comment type="caution">
    <text evidence="2">The sequence shown here is derived from an EMBL/GenBank/DDBJ whole genome shotgun (WGS) entry which is preliminary data.</text>
</comment>
<proteinExistence type="predicted"/>
<dbReference type="PANTHER" id="PTHR11811">
    <property type="entry name" value="6-PHOSPHOGLUCONATE DEHYDROGENASE"/>
    <property type="match status" value="1"/>
</dbReference>
<dbReference type="Gene3D" id="3.40.50.720">
    <property type="entry name" value="NAD(P)-binding Rossmann-like Domain"/>
    <property type="match status" value="1"/>
</dbReference>
<accession>A0ABS9VXQ2</accession>
<feature type="non-terminal residue" evidence="2">
    <location>
        <position position="103"/>
    </location>
</feature>
<dbReference type="PRINTS" id="PR00076">
    <property type="entry name" value="6PGDHDRGNASE"/>
</dbReference>
<dbReference type="PROSITE" id="PS00895">
    <property type="entry name" value="3_HYDROXYISOBUT_DH"/>
    <property type="match status" value="1"/>
</dbReference>
<dbReference type="EMBL" id="JAFEJT020000050">
    <property type="protein sequence ID" value="MCH9276686.1"/>
    <property type="molecule type" value="Genomic_DNA"/>
</dbReference>
<organism evidence="2 3">
    <name type="scientific">Bifidobacterium amazonense</name>
    <dbReference type="NCBI Taxonomy" id="2809027"/>
    <lineage>
        <taxon>Bacteria</taxon>
        <taxon>Bacillati</taxon>
        <taxon>Actinomycetota</taxon>
        <taxon>Actinomycetes</taxon>
        <taxon>Bifidobacteriales</taxon>
        <taxon>Bifidobacteriaceae</taxon>
        <taxon>Bifidobacterium</taxon>
    </lineage>
</organism>
<reference evidence="2 3" key="2">
    <citation type="journal article" date="2021" name="Syst. Appl. Microbiol.">
        <title>Phylogenetic classification of ten novel species belonging to the genus Bifidobacterium comprising B. phasiani sp. nov., B. pongonis sp. nov., B. saguinibicoloris sp. nov., B. colobi sp. nov., B. simiiventris sp. nov., B. santillanense sp. nov., B. miconis sp. nov., B. amazonense sp. nov., B. pluvialisilvae sp. nov., and B. miconisargentati sp. nov.</title>
        <authorList>
            <person name="Lugli G.A."/>
            <person name="Calvete-Torre I."/>
            <person name="Alessandri G."/>
            <person name="Milani C."/>
            <person name="Turroni F."/>
            <person name="Laiolo P."/>
            <person name="Ossiprandi M.C."/>
            <person name="Margolles A."/>
            <person name="Ruiz L."/>
            <person name="Ventura M."/>
        </authorList>
    </citation>
    <scope>NUCLEOTIDE SEQUENCE [LARGE SCALE GENOMIC DNA]</scope>
    <source>
        <strain evidence="2 3">MA1</strain>
    </source>
</reference>
<dbReference type="InterPro" id="IPR036291">
    <property type="entry name" value="NAD(P)-bd_dom_sf"/>
</dbReference>
<feature type="domain" description="6-phosphogluconate dehydrogenase NADP-binding" evidence="1">
    <location>
        <begin position="3"/>
        <end position="103"/>
    </location>
</feature>
<evidence type="ECO:0000313" key="2">
    <source>
        <dbReference type="EMBL" id="MCH9276686.1"/>
    </source>
</evidence>
<gene>
    <name evidence="2" type="ORF">JS533_010455</name>
</gene>
<name>A0ABS9VXQ2_9BIFI</name>
<dbReference type="SUPFAM" id="SSF51735">
    <property type="entry name" value="NAD(P)-binding Rossmann-fold domains"/>
    <property type="match status" value="1"/>
</dbReference>
<reference evidence="2 3" key="1">
    <citation type="journal article" date="2021" name="Environ. Microbiol.">
        <title>Genetic insights into the dark matter of the mammalian gut microbiota through targeted genome reconstruction.</title>
        <authorList>
            <person name="Lugli G.A."/>
            <person name="Alessandri G."/>
            <person name="Milani C."/>
            <person name="Viappiani A."/>
            <person name="Fontana F."/>
            <person name="Tarracchini C."/>
            <person name="Mancabelli L."/>
            <person name="Argentini C."/>
            <person name="Ruiz L."/>
            <person name="Margolles A."/>
            <person name="van Sinderen D."/>
            <person name="Turroni F."/>
            <person name="Ventura M."/>
        </authorList>
    </citation>
    <scope>NUCLEOTIDE SEQUENCE [LARGE SCALE GENOMIC DNA]</scope>
    <source>
        <strain evidence="2 3">MA1</strain>
    </source>
</reference>
<evidence type="ECO:0000313" key="3">
    <source>
        <dbReference type="Proteomes" id="UP000710815"/>
    </source>
</evidence>
<dbReference type="InterPro" id="IPR002204">
    <property type="entry name" value="3-OH-isobutyrate_DH-rel_CS"/>
</dbReference>
<protein>
    <submittedName>
        <fullName evidence="2">NAD(P)-binding domain-containing protein</fullName>
    </submittedName>
</protein>
<sequence length="103" mass="11015">MQMGMIGLGRMGGNMVKRLREHGHEIVGYDMNPDSGRDVASLDALVAALDAPRVVWVMVPAGTPTESTIARLGELLEPGDIVVDGGNSKYTEDREHAAALAER</sequence>
<dbReference type="InterPro" id="IPR006183">
    <property type="entry name" value="Pgluconate_DH"/>
</dbReference>